<reference evidence="1 2" key="1">
    <citation type="submission" date="2023-01" db="EMBL/GenBank/DDBJ databases">
        <title>Novel diversity within Roseofilum (Cyanobacteria; Desertifilaceae) from marine benthic mats with descriptions of four novel species.</title>
        <authorList>
            <person name="Wang Y."/>
            <person name="Berthold D.E."/>
            <person name="Hu J."/>
            <person name="Lefler F.W."/>
            <person name="Laughinghouse H.D. IV."/>
        </authorList>
    </citation>
    <scope>NUCLEOTIDE SEQUENCE [LARGE SCALE GENOMIC DNA]</scope>
    <source>
        <strain evidence="1 2">BLCC-M154</strain>
    </source>
</reference>
<dbReference type="Gene3D" id="1.20.120.330">
    <property type="entry name" value="Nucleotidyltransferases domain 2"/>
    <property type="match status" value="1"/>
</dbReference>
<keyword evidence="2" id="KW-1185">Reference proteome</keyword>
<dbReference type="SUPFAM" id="SSF81593">
    <property type="entry name" value="Nucleotidyltransferase substrate binding subunit/domain"/>
    <property type="match status" value="1"/>
</dbReference>
<evidence type="ECO:0000313" key="1">
    <source>
        <dbReference type="EMBL" id="MDJ1172110.1"/>
    </source>
</evidence>
<protein>
    <submittedName>
        <fullName evidence="1">HEPN domain-containing protein</fullName>
    </submittedName>
</protein>
<proteinExistence type="predicted"/>
<accession>A0ABT7AYX3</accession>
<dbReference type="Proteomes" id="UP001235303">
    <property type="component" value="Unassembled WGS sequence"/>
</dbReference>
<sequence length="142" mass="16200">MTMASQHPNQSQDWLDLARERGNDADAIYQARSTSIGCVYMAGYAIECSLKALLRDRNVGFPKHGNEGHNLRGLWEAAKFRLSDLHDSKGAKTFFIESWDTSLRYQLSLDSSISIAELLDGAKQLTRQIQQQLRRQSRRKSR</sequence>
<organism evidence="1 2">
    <name type="scientific">Roseofilum acuticapitatum BLCC-M154</name>
    <dbReference type="NCBI Taxonomy" id="3022444"/>
    <lineage>
        <taxon>Bacteria</taxon>
        <taxon>Bacillati</taxon>
        <taxon>Cyanobacteriota</taxon>
        <taxon>Cyanophyceae</taxon>
        <taxon>Desertifilales</taxon>
        <taxon>Desertifilaceae</taxon>
        <taxon>Roseofilum</taxon>
        <taxon>Roseofilum acuticapitatum</taxon>
    </lineage>
</organism>
<gene>
    <name evidence="1" type="ORF">PMG71_22025</name>
</gene>
<name>A0ABT7AYX3_9CYAN</name>
<comment type="caution">
    <text evidence="1">The sequence shown here is derived from an EMBL/GenBank/DDBJ whole genome shotgun (WGS) entry which is preliminary data.</text>
</comment>
<dbReference type="RefSeq" id="WP_283755863.1">
    <property type="nucleotide sequence ID" value="NZ_JAQOSP010000141.1"/>
</dbReference>
<dbReference type="EMBL" id="JAQOSP010000141">
    <property type="protein sequence ID" value="MDJ1172110.1"/>
    <property type="molecule type" value="Genomic_DNA"/>
</dbReference>
<evidence type="ECO:0000313" key="2">
    <source>
        <dbReference type="Proteomes" id="UP001235303"/>
    </source>
</evidence>